<sequence length="259" mass="29484">MGAKKPKRAKKKTNCDSNPNFTERDFANICTYIEDEVNYNHLFGKNTKTSIGERLMTRTAEYELFTGYLSSLNPGLELNGQHCAQSFSTYKKKYVMARDWAGLNKDELGMTMSQKLDMMCPCFKQMDQIFGNKPNIKNLNEFDSALPATIINVSNSDKELDPNTSNHTDSGLSSYELQQKNENKQKIHKGRSQPKASQAGKSVSPLQMAGTSKRAQGNMREIYEKEACKESDQRMWFFGNFVTAQRKQWATDANYQKEA</sequence>
<evidence type="ECO:0000313" key="3">
    <source>
        <dbReference type="Proteomes" id="UP000765509"/>
    </source>
</evidence>
<dbReference type="EMBL" id="AVOT02023507">
    <property type="protein sequence ID" value="MBW0513564.1"/>
    <property type="molecule type" value="Genomic_DNA"/>
</dbReference>
<evidence type="ECO:0000313" key="2">
    <source>
        <dbReference type="EMBL" id="MBW0513564.1"/>
    </source>
</evidence>
<comment type="caution">
    <text evidence="2">The sequence shown here is derived from an EMBL/GenBank/DDBJ whole genome shotgun (WGS) entry which is preliminary data.</text>
</comment>
<feature type="compositionally biased region" description="Polar residues" evidence="1">
    <location>
        <begin position="194"/>
        <end position="215"/>
    </location>
</feature>
<dbReference type="PANTHER" id="PTHR33246:SF51">
    <property type="entry name" value="MYB_SANT-LIKE DOMAIN-CONTAINING PROTEIN"/>
    <property type="match status" value="1"/>
</dbReference>
<dbReference type="Proteomes" id="UP000765509">
    <property type="component" value="Unassembled WGS sequence"/>
</dbReference>
<dbReference type="PANTHER" id="PTHR33246">
    <property type="entry name" value="CCHC-TYPE DOMAIN-CONTAINING PROTEIN"/>
    <property type="match status" value="1"/>
</dbReference>
<name>A0A9Q3HSH6_9BASI</name>
<feature type="region of interest" description="Disordered" evidence="1">
    <location>
        <begin position="182"/>
        <end position="218"/>
    </location>
</feature>
<reference evidence="2" key="1">
    <citation type="submission" date="2021-03" db="EMBL/GenBank/DDBJ databases">
        <title>Draft genome sequence of rust myrtle Austropuccinia psidii MF-1, a brazilian biotype.</title>
        <authorList>
            <person name="Quecine M.C."/>
            <person name="Pachon D.M.R."/>
            <person name="Bonatelli M.L."/>
            <person name="Correr F.H."/>
            <person name="Franceschini L.M."/>
            <person name="Leite T.F."/>
            <person name="Margarido G.R.A."/>
            <person name="Almeida C.A."/>
            <person name="Ferrarezi J.A."/>
            <person name="Labate C.A."/>
        </authorList>
    </citation>
    <scope>NUCLEOTIDE SEQUENCE</scope>
    <source>
        <strain evidence="2">MF-1</strain>
    </source>
</reference>
<proteinExistence type="predicted"/>
<gene>
    <name evidence="2" type="ORF">O181_053279</name>
</gene>
<dbReference type="OrthoDB" id="8015427at2759"/>
<dbReference type="AlphaFoldDB" id="A0A9Q3HSH6"/>
<organism evidence="2 3">
    <name type="scientific">Austropuccinia psidii MF-1</name>
    <dbReference type="NCBI Taxonomy" id="1389203"/>
    <lineage>
        <taxon>Eukaryota</taxon>
        <taxon>Fungi</taxon>
        <taxon>Dikarya</taxon>
        <taxon>Basidiomycota</taxon>
        <taxon>Pucciniomycotina</taxon>
        <taxon>Pucciniomycetes</taxon>
        <taxon>Pucciniales</taxon>
        <taxon>Sphaerophragmiaceae</taxon>
        <taxon>Austropuccinia</taxon>
    </lineage>
</organism>
<keyword evidence="3" id="KW-1185">Reference proteome</keyword>
<evidence type="ECO:0000256" key="1">
    <source>
        <dbReference type="SAM" id="MobiDB-lite"/>
    </source>
</evidence>
<accession>A0A9Q3HSH6</accession>
<protein>
    <submittedName>
        <fullName evidence="2">Uncharacterized protein</fullName>
    </submittedName>
</protein>